<evidence type="ECO:0000256" key="6">
    <source>
        <dbReference type="ARBA" id="ARBA00022917"/>
    </source>
</evidence>
<accession>A0AAX4JEA9</accession>
<dbReference type="Pfam" id="PF03129">
    <property type="entry name" value="HGTP_anticodon"/>
    <property type="match status" value="1"/>
</dbReference>
<dbReference type="EC" id="6.1.1.14" evidence="2"/>
<dbReference type="EMBL" id="CP142733">
    <property type="protein sequence ID" value="WUR04312.1"/>
    <property type="molecule type" value="Genomic_DNA"/>
</dbReference>
<dbReference type="KEGG" id="vnx:VNE69_08069"/>
<gene>
    <name evidence="10" type="ORF">VNE69_08069</name>
</gene>
<evidence type="ECO:0000259" key="9">
    <source>
        <dbReference type="PROSITE" id="PS50862"/>
    </source>
</evidence>
<dbReference type="SUPFAM" id="SSF55681">
    <property type="entry name" value="Class II aaRS and biotin synthetases"/>
    <property type="match status" value="1"/>
</dbReference>
<dbReference type="InterPro" id="IPR045864">
    <property type="entry name" value="aa-tRNA-synth_II/BPL/LPL"/>
</dbReference>
<dbReference type="GO" id="GO:0004820">
    <property type="term" value="F:glycine-tRNA ligase activity"/>
    <property type="evidence" value="ECO:0007669"/>
    <property type="project" value="UniProtKB-EC"/>
</dbReference>
<dbReference type="CDD" id="cd00774">
    <property type="entry name" value="GlyRS-like_core"/>
    <property type="match status" value="1"/>
</dbReference>
<evidence type="ECO:0000256" key="3">
    <source>
        <dbReference type="ARBA" id="ARBA00022598"/>
    </source>
</evidence>
<evidence type="ECO:0000313" key="11">
    <source>
        <dbReference type="Proteomes" id="UP001334084"/>
    </source>
</evidence>
<dbReference type="PANTHER" id="PTHR10745">
    <property type="entry name" value="GLYCYL-TRNA SYNTHETASE/DNA POLYMERASE SUBUNIT GAMMA-2"/>
    <property type="match status" value="1"/>
</dbReference>
<dbReference type="InterPro" id="IPR033731">
    <property type="entry name" value="GlyRS-like_core"/>
</dbReference>
<dbReference type="Gene3D" id="3.30.930.10">
    <property type="entry name" value="Bira Bifunctional Protein, Domain 2"/>
    <property type="match status" value="1"/>
</dbReference>
<evidence type="ECO:0000256" key="4">
    <source>
        <dbReference type="ARBA" id="ARBA00022741"/>
    </source>
</evidence>
<dbReference type="PANTHER" id="PTHR10745:SF0">
    <property type="entry name" value="GLYCINE--TRNA LIGASE"/>
    <property type="match status" value="1"/>
</dbReference>
<dbReference type="Proteomes" id="UP001334084">
    <property type="component" value="Chromosome 8"/>
</dbReference>
<keyword evidence="11" id="KW-1185">Reference proteome</keyword>
<dbReference type="AlphaFoldDB" id="A0AAX4JEA9"/>
<dbReference type="InterPro" id="IPR036621">
    <property type="entry name" value="Anticodon-bd_dom_sf"/>
</dbReference>
<dbReference type="InterPro" id="IPR002315">
    <property type="entry name" value="tRNA-synt_gly"/>
</dbReference>
<organism evidence="10 11">
    <name type="scientific">Vairimorpha necatrix</name>
    <dbReference type="NCBI Taxonomy" id="6039"/>
    <lineage>
        <taxon>Eukaryota</taxon>
        <taxon>Fungi</taxon>
        <taxon>Fungi incertae sedis</taxon>
        <taxon>Microsporidia</taxon>
        <taxon>Nosematidae</taxon>
        <taxon>Vairimorpha</taxon>
    </lineage>
</organism>
<dbReference type="PRINTS" id="PR01043">
    <property type="entry name" value="TRNASYNTHGLY"/>
</dbReference>
<dbReference type="Gene3D" id="3.30.40.230">
    <property type="match status" value="1"/>
</dbReference>
<sequence>MRKFDTQKLEQILKSRFFINQTAQIYGGMAGLFDMGPILFGIKQNFFSLFRKHFIQYDKLFEIDTSILLPYSVLKSSGHVDKFCDILIIDKKNKNSYRADHLIIDYLSKLNLNDTIKNDIKRVDVANCLEIDELIKKYKILSPDNNELSSAMKFNLMFETNLGYKENQSVFLRPETAQGQFLNFKKLYEFNNKKMPFGSASIGKAFRNEISPRSGLIRTREFEQAEIEFFVSPTKKNFEKFLKVKNLKLKLCFDDKEKLMSLEDAVKSNIIDNEILGYFIGRTYLFLEKIGIDTKLIRFRQHKKDEMAHYAKDCWDCEIFSSYGWIECVGIADRSAYDLTCHSKATGIDLSFSEKIVPPINKKEWKVNLVKKDWIKIFKKDYEVFNNEISSLDEEFIKNNMFKENDKNFLNYKFQDKDYKLECSLVDITIHEIKTIPDVIEPSFGVGRILYILLEHAFYMRENRPVLRLKPIMSHTKVVISYVVFNTEFTKYIEEINDKLYNKNIVVEINDRSCSIGKKYSSCDEIGVPFFITFDPESLIDNKVTIRERDSMEQIRVKISEVVELITELVNENISWEEIKLKN</sequence>
<evidence type="ECO:0000256" key="7">
    <source>
        <dbReference type="ARBA" id="ARBA00023146"/>
    </source>
</evidence>
<keyword evidence="4" id="KW-0547">Nucleotide-binding</keyword>
<evidence type="ECO:0000256" key="2">
    <source>
        <dbReference type="ARBA" id="ARBA00012829"/>
    </source>
</evidence>
<dbReference type="Gene3D" id="3.40.50.800">
    <property type="entry name" value="Anticodon-binding domain"/>
    <property type="match status" value="1"/>
</dbReference>
<dbReference type="InterPro" id="IPR002314">
    <property type="entry name" value="aa-tRNA-synt_IIb"/>
</dbReference>
<keyword evidence="5" id="KW-0067">ATP-binding</keyword>
<evidence type="ECO:0000256" key="5">
    <source>
        <dbReference type="ARBA" id="ARBA00022840"/>
    </source>
</evidence>
<dbReference type="NCBIfam" id="NF003211">
    <property type="entry name" value="PRK04173.1"/>
    <property type="match status" value="1"/>
</dbReference>
<keyword evidence="7" id="KW-0030">Aminoacyl-tRNA synthetase</keyword>
<keyword evidence="6" id="KW-0648">Protein biosynthesis</keyword>
<dbReference type="PROSITE" id="PS50862">
    <property type="entry name" value="AA_TRNA_LIGASE_II"/>
    <property type="match status" value="1"/>
</dbReference>
<dbReference type="GO" id="GO:0070150">
    <property type="term" value="P:mitochondrial glycyl-tRNA aminoacylation"/>
    <property type="evidence" value="ECO:0007669"/>
    <property type="project" value="TreeGrafter"/>
</dbReference>
<feature type="domain" description="Aminoacyl-transfer RNA synthetases class-II family profile" evidence="9">
    <location>
        <begin position="157"/>
        <end position="471"/>
    </location>
</feature>
<dbReference type="GO" id="GO:0005739">
    <property type="term" value="C:mitochondrion"/>
    <property type="evidence" value="ECO:0007669"/>
    <property type="project" value="TreeGrafter"/>
</dbReference>
<evidence type="ECO:0000313" key="10">
    <source>
        <dbReference type="EMBL" id="WUR04312.1"/>
    </source>
</evidence>
<dbReference type="RefSeq" id="XP_065330457.1">
    <property type="nucleotide sequence ID" value="XM_065474385.1"/>
</dbReference>
<evidence type="ECO:0000256" key="1">
    <source>
        <dbReference type="ARBA" id="ARBA00008226"/>
    </source>
</evidence>
<dbReference type="SUPFAM" id="SSF52954">
    <property type="entry name" value="Class II aaRS ABD-related"/>
    <property type="match status" value="1"/>
</dbReference>
<dbReference type="GO" id="GO:0005524">
    <property type="term" value="F:ATP binding"/>
    <property type="evidence" value="ECO:0007669"/>
    <property type="project" value="UniProtKB-KW"/>
</dbReference>
<dbReference type="InterPro" id="IPR004154">
    <property type="entry name" value="Anticodon-bd"/>
</dbReference>
<dbReference type="NCBIfam" id="TIGR00389">
    <property type="entry name" value="glyS_dimeric"/>
    <property type="match status" value="1"/>
</dbReference>
<dbReference type="GeneID" id="90542145"/>
<name>A0AAX4JEA9_9MICR</name>
<protein>
    <recommendedName>
        <fullName evidence="2">glycine--tRNA ligase</fullName>
        <ecNumber evidence="2">6.1.1.14</ecNumber>
    </recommendedName>
    <alternativeName>
        <fullName evidence="8">Diadenosine tetraphosphate synthetase</fullName>
    </alternativeName>
</protein>
<comment type="similarity">
    <text evidence="1">Belongs to the class-II aminoacyl-tRNA synthetase family.</text>
</comment>
<dbReference type="InterPro" id="IPR006195">
    <property type="entry name" value="aa-tRNA-synth_II"/>
</dbReference>
<dbReference type="InterPro" id="IPR027031">
    <property type="entry name" value="Gly-tRNA_synthase/POLG2"/>
</dbReference>
<evidence type="ECO:0000256" key="8">
    <source>
        <dbReference type="ARBA" id="ARBA00030057"/>
    </source>
</evidence>
<reference evidence="10" key="1">
    <citation type="journal article" date="2024" name="BMC Genomics">
        <title>Functional annotation of a divergent genome using sequence and structure-based similarity.</title>
        <authorList>
            <person name="Svedberg D."/>
            <person name="Winiger R.R."/>
            <person name="Berg A."/>
            <person name="Sharma H."/>
            <person name="Tellgren-Roth C."/>
            <person name="Debrunner-Vossbrinck B.A."/>
            <person name="Vossbrinck C.R."/>
            <person name="Barandun J."/>
        </authorList>
    </citation>
    <scope>NUCLEOTIDE SEQUENCE</scope>
    <source>
        <strain evidence="10">Illinois isolate</strain>
    </source>
</reference>
<keyword evidence="3 10" id="KW-0436">Ligase</keyword>
<dbReference type="Pfam" id="PF00587">
    <property type="entry name" value="tRNA-synt_2b"/>
    <property type="match status" value="1"/>
</dbReference>
<proteinExistence type="inferred from homology"/>